<dbReference type="InterPro" id="IPR043519">
    <property type="entry name" value="NT_sf"/>
</dbReference>
<dbReference type="Proteomes" id="UP001464387">
    <property type="component" value="Unassembled WGS sequence"/>
</dbReference>
<reference evidence="2 3" key="1">
    <citation type="journal article" date="2024" name="Proc. Natl. Acad. Sci. U.S.A.">
        <title>The evolutionary genomics of adaptation to stress in wild rhizobium bacteria.</title>
        <authorList>
            <person name="Kehlet-Delgado H."/>
            <person name="Montoya A.P."/>
            <person name="Jensen K.T."/>
            <person name="Wendlandt C.E."/>
            <person name="Dexheimer C."/>
            <person name="Roberts M."/>
            <person name="Torres Martinez L."/>
            <person name="Friesen M.L."/>
            <person name="Griffitts J.S."/>
            <person name="Porter S.S."/>
        </authorList>
    </citation>
    <scope>NUCLEOTIDE SEQUENCE [LARGE SCALE GENOMIC DNA]</scope>
    <source>
        <strain evidence="2 3">M0729</strain>
    </source>
</reference>
<dbReference type="RefSeq" id="WP_287277839.1">
    <property type="nucleotide sequence ID" value="NZ_JAMYMT010000027.1"/>
</dbReference>
<gene>
    <name evidence="2" type="ORF">NKI33_32795</name>
</gene>
<evidence type="ECO:0000259" key="1">
    <source>
        <dbReference type="SMART" id="SM00954"/>
    </source>
</evidence>
<dbReference type="EMBL" id="JAMYPJ010000094">
    <property type="protein sequence ID" value="MER8937698.1"/>
    <property type="molecule type" value="Genomic_DNA"/>
</dbReference>
<dbReference type="PANTHER" id="PTHR41773">
    <property type="entry name" value="GTP PYROPHOSPHATASE-RELATED"/>
    <property type="match status" value="1"/>
</dbReference>
<dbReference type="CDD" id="cd05399">
    <property type="entry name" value="NT_Rel-Spo_like"/>
    <property type="match status" value="1"/>
</dbReference>
<dbReference type="InterPro" id="IPR007685">
    <property type="entry name" value="RelA_SpoT"/>
</dbReference>
<keyword evidence="3" id="KW-1185">Reference proteome</keyword>
<dbReference type="SMART" id="SM00954">
    <property type="entry name" value="RelA_SpoT"/>
    <property type="match status" value="1"/>
</dbReference>
<feature type="domain" description="RelA/SpoT" evidence="1">
    <location>
        <begin position="51"/>
        <end position="182"/>
    </location>
</feature>
<dbReference type="SUPFAM" id="SSF81301">
    <property type="entry name" value="Nucleotidyltransferase"/>
    <property type="match status" value="1"/>
</dbReference>
<proteinExistence type="predicted"/>
<sequence>MTSEFEILRRWGEEQQYYDAWGRFIIHAVIDGLSTQVKAPPDLFLRLPVKHRLKESKLLIQKALYRGKGYASPYDDIEDKVGIRFVVLTSDEIPIVEKAITEFGDKYWFWEKARDFAEERARKPWEFGYQSVHYVVRAKAGIVFEGVPVPLDIPCEIQVRTLLQHAFSEVTHDTIYKPSVKSTPEMMRAAAKAMALIEATDDYFRQVGNLIEASVKSVKALIDALSVYYRDKIGVEATVTTLDGELIDAYLPLAGESSIEDILLWLNTKDFLMERIKGRREDQTMFALPSILLLYFVVGNFPSIATSPGLLTDEELGPIYSDPGLSLPQ</sequence>
<dbReference type="Gene3D" id="3.30.460.10">
    <property type="entry name" value="Beta Polymerase, domain 2"/>
    <property type="match status" value="1"/>
</dbReference>
<name>A0ABV1YR71_9HYPH</name>
<evidence type="ECO:0000313" key="2">
    <source>
        <dbReference type="EMBL" id="MER8937698.1"/>
    </source>
</evidence>
<comment type="caution">
    <text evidence="2">The sequence shown here is derived from an EMBL/GenBank/DDBJ whole genome shotgun (WGS) entry which is preliminary data.</text>
</comment>
<dbReference type="PANTHER" id="PTHR41773:SF1">
    <property type="entry name" value="RELA_SPOT DOMAIN-CONTAINING PROTEIN"/>
    <property type="match status" value="1"/>
</dbReference>
<accession>A0ABV1YR71</accession>
<organism evidence="2 3">
    <name type="scientific">Mesorhizobium opportunistum</name>
    <dbReference type="NCBI Taxonomy" id="593909"/>
    <lineage>
        <taxon>Bacteria</taxon>
        <taxon>Pseudomonadati</taxon>
        <taxon>Pseudomonadota</taxon>
        <taxon>Alphaproteobacteria</taxon>
        <taxon>Hyphomicrobiales</taxon>
        <taxon>Phyllobacteriaceae</taxon>
        <taxon>Mesorhizobium</taxon>
    </lineage>
</organism>
<evidence type="ECO:0000313" key="3">
    <source>
        <dbReference type="Proteomes" id="UP001464387"/>
    </source>
</evidence>
<protein>
    <submittedName>
        <fullName evidence="2">RelA/SpoT domain-containing protein</fullName>
    </submittedName>
</protein>
<dbReference type="Pfam" id="PF04607">
    <property type="entry name" value="RelA_SpoT"/>
    <property type="match status" value="1"/>
</dbReference>